<dbReference type="InterPro" id="IPR043504">
    <property type="entry name" value="Peptidase_S1_PA_chymotrypsin"/>
</dbReference>
<dbReference type="Pfam" id="PF00089">
    <property type="entry name" value="Trypsin"/>
    <property type="match status" value="1"/>
</dbReference>
<organism evidence="11 12">
    <name type="scientific">Acanthaster planci</name>
    <name type="common">Crown-of-thorns starfish</name>
    <dbReference type="NCBI Taxonomy" id="133434"/>
    <lineage>
        <taxon>Eukaryota</taxon>
        <taxon>Metazoa</taxon>
        <taxon>Echinodermata</taxon>
        <taxon>Eleutherozoa</taxon>
        <taxon>Asterozoa</taxon>
        <taxon>Asteroidea</taxon>
        <taxon>Valvatacea</taxon>
        <taxon>Valvatida</taxon>
        <taxon>Acanthasteridae</taxon>
        <taxon>Acanthaster</taxon>
    </lineage>
</organism>
<sequence>MKFFIPLACLLAVLSPTLGKLIVGGHQSTPHSRPYQVALYGRSSADFQFCGGTLVHKRWVVSAGHCKSGKHVFVGLGLHDRYSHSAAGQQIIRGTWHRHPNYDSGTVDNDISLIKLSKDADIGNGKIEAIRISKTRPHKGRKLLVSGWGTTSSGGSSLDHLMEVVVKATSLQECRHAYGSSSITDNMFCAAALGKDACQGDSGGPIVSHFGASSHNPGTTLEGIASWGIACAHPDYPGVYVTVGNYCDWIKTTTKDAVECSS</sequence>
<dbReference type="Proteomes" id="UP000694845">
    <property type="component" value="Unplaced"/>
</dbReference>
<dbReference type="FunFam" id="2.40.10.10:FF:000002">
    <property type="entry name" value="Transmembrane protease serine"/>
    <property type="match status" value="1"/>
</dbReference>
<dbReference type="InterPro" id="IPR009003">
    <property type="entry name" value="Peptidase_S1_PA"/>
</dbReference>
<dbReference type="OrthoDB" id="10059102at2759"/>
<dbReference type="InterPro" id="IPR033116">
    <property type="entry name" value="TRYPSIN_SER"/>
</dbReference>
<dbReference type="GO" id="GO:0006508">
    <property type="term" value="P:proteolysis"/>
    <property type="evidence" value="ECO:0007669"/>
    <property type="project" value="UniProtKB-KW"/>
</dbReference>
<dbReference type="PRINTS" id="PR00722">
    <property type="entry name" value="CHYMOTRYPSIN"/>
</dbReference>
<dbReference type="InterPro" id="IPR018114">
    <property type="entry name" value="TRYPSIN_HIS"/>
</dbReference>
<comment type="subcellular location">
    <subcellularLocation>
        <location evidence="1">Secreted</location>
    </subcellularLocation>
</comment>
<dbReference type="PANTHER" id="PTHR24264:SF65">
    <property type="entry name" value="SRCR DOMAIN-CONTAINING PROTEIN"/>
    <property type="match status" value="1"/>
</dbReference>
<keyword evidence="3 8" id="KW-0645">Protease</keyword>
<comment type="similarity">
    <text evidence="7">Belongs to the peptidase S1 family. CLIP subfamily.</text>
</comment>
<dbReference type="KEGG" id="aplc:110979087"/>
<keyword evidence="9" id="KW-0732">Signal</keyword>
<evidence type="ECO:0000256" key="6">
    <source>
        <dbReference type="ARBA" id="ARBA00023157"/>
    </source>
</evidence>
<dbReference type="SUPFAM" id="SSF50494">
    <property type="entry name" value="Trypsin-like serine proteases"/>
    <property type="match status" value="1"/>
</dbReference>
<evidence type="ECO:0000256" key="5">
    <source>
        <dbReference type="ARBA" id="ARBA00022825"/>
    </source>
</evidence>
<evidence type="ECO:0000256" key="3">
    <source>
        <dbReference type="ARBA" id="ARBA00022670"/>
    </source>
</evidence>
<name>A0A8B7YD40_ACAPL</name>
<dbReference type="InterPro" id="IPR050127">
    <property type="entry name" value="Serine_Proteases_S1"/>
</dbReference>
<dbReference type="CDD" id="cd00190">
    <property type="entry name" value="Tryp_SPc"/>
    <property type="match status" value="1"/>
</dbReference>
<dbReference type="SMART" id="SM00020">
    <property type="entry name" value="Tryp_SPc"/>
    <property type="match status" value="1"/>
</dbReference>
<keyword evidence="4 8" id="KW-0378">Hydrolase</keyword>
<evidence type="ECO:0000313" key="12">
    <source>
        <dbReference type="RefSeq" id="XP_022090300.1"/>
    </source>
</evidence>
<evidence type="ECO:0000256" key="2">
    <source>
        <dbReference type="ARBA" id="ARBA00022525"/>
    </source>
</evidence>
<dbReference type="RefSeq" id="XP_022090300.1">
    <property type="nucleotide sequence ID" value="XM_022234608.1"/>
</dbReference>
<evidence type="ECO:0000256" key="7">
    <source>
        <dbReference type="ARBA" id="ARBA00024195"/>
    </source>
</evidence>
<dbReference type="PROSITE" id="PS00134">
    <property type="entry name" value="TRYPSIN_HIS"/>
    <property type="match status" value="1"/>
</dbReference>
<accession>A0A8B7YD40</accession>
<feature type="chain" id="PRO_5034769996" evidence="9">
    <location>
        <begin position="20"/>
        <end position="262"/>
    </location>
</feature>
<dbReference type="OMA" id="EECKIAY"/>
<dbReference type="InterPro" id="IPR001314">
    <property type="entry name" value="Peptidase_S1A"/>
</dbReference>
<reference evidence="12" key="1">
    <citation type="submission" date="2025-08" db="UniProtKB">
        <authorList>
            <consortium name="RefSeq"/>
        </authorList>
    </citation>
    <scope>IDENTIFICATION</scope>
</reference>
<evidence type="ECO:0000313" key="11">
    <source>
        <dbReference type="Proteomes" id="UP000694845"/>
    </source>
</evidence>
<dbReference type="Gene3D" id="2.40.10.10">
    <property type="entry name" value="Trypsin-like serine proteases"/>
    <property type="match status" value="1"/>
</dbReference>
<keyword evidence="11" id="KW-1185">Reference proteome</keyword>
<evidence type="ECO:0000259" key="10">
    <source>
        <dbReference type="PROSITE" id="PS50240"/>
    </source>
</evidence>
<protein>
    <submittedName>
        <fullName evidence="12">Trypsin-2-like</fullName>
    </submittedName>
</protein>
<dbReference type="PANTHER" id="PTHR24264">
    <property type="entry name" value="TRYPSIN-RELATED"/>
    <property type="match status" value="1"/>
</dbReference>
<keyword evidence="5 8" id="KW-0720">Serine protease</keyword>
<dbReference type="GeneID" id="110979087"/>
<gene>
    <name evidence="12" type="primary">LOC110979087</name>
</gene>
<evidence type="ECO:0000256" key="8">
    <source>
        <dbReference type="RuleBase" id="RU363034"/>
    </source>
</evidence>
<evidence type="ECO:0000256" key="1">
    <source>
        <dbReference type="ARBA" id="ARBA00004613"/>
    </source>
</evidence>
<evidence type="ECO:0000256" key="9">
    <source>
        <dbReference type="SAM" id="SignalP"/>
    </source>
</evidence>
<dbReference type="GO" id="GO:0005615">
    <property type="term" value="C:extracellular space"/>
    <property type="evidence" value="ECO:0007669"/>
    <property type="project" value="TreeGrafter"/>
</dbReference>
<proteinExistence type="inferred from homology"/>
<dbReference type="PROSITE" id="PS50240">
    <property type="entry name" value="TRYPSIN_DOM"/>
    <property type="match status" value="1"/>
</dbReference>
<feature type="domain" description="Peptidase S1" evidence="10">
    <location>
        <begin position="22"/>
        <end position="255"/>
    </location>
</feature>
<keyword evidence="6" id="KW-1015">Disulfide bond</keyword>
<dbReference type="PROSITE" id="PS00135">
    <property type="entry name" value="TRYPSIN_SER"/>
    <property type="match status" value="1"/>
</dbReference>
<feature type="signal peptide" evidence="9">
    <location>
        <begin position="1"/>
        <end position="19"/>
    </location>
</feature>
<dbReference type="GO" id="GO:0004252">
    <property type="term" value="F:serine-type endopeptidase activity"/>
    <property type="evidence" value="ECO:0007669"/>
    <property type="project" value="InterPro"/>
</dbReference>
<dbReference type="AlphaFoldDB" id="A0A8B7YD40"/>
<evidence type="ECO:0000256" key="4">
    <source>
        <dbReference type="ARBA" id="ARBA00022801"/>
    </source>
</evidence>
<keyword evidence="2" id="KW-0964">Secreted</keyword>
<dbReference type="InterPro" id="IPR001254">
    <property type="entry name" value="Trypsin_dom"/>
</dbReference>